<geneLocation type="plasmid" evidence="5">
    <name>pspa1</name>
</geneLocation>
<dbReference type="RefSeq" id="WP_064732363.1">
    <property type="nucleotide sequence ID" value="NZ_BMRX01000027.1"/>
</dbReference>
<dbReference type="InterPro" id="IPR036271">
    <property type="entry name" value="Tet_transcr_reg_TetR-rel_C_sf"/>
</dbReference>
<dbReference type="Pfam" id="PF00440">
    <property type="entry name" value="TetR_N"/>
    <property type="match status" value="1"/>
</dbReference>
<dbReference type="PROSITE" id="PS50977">
    <property type="entry name" value="HTH_TETR_2"/>
    <property type="match status" value="1"/>
</dbReference>
<dbReference type="GeneID" id="91309857"/>
<keyword evidence="1" id="KW-0805">Transcription regulation</keyword>
<dbReference type="Gene3D" id="1.10.10.60">
    <property type="entry name" value="Homeodomain-like"/>
    <property type="match status" value="1"/>
</dbReference>
<evidence type="ECO:0000256" key="3">
    <source>
        <dbReference type="ARBA" id="ARBA00023163"/>
    </source>
</evidence>
<dbReference type="PANTHER" id="PTHR47506">
    <property type="entry name" value="TRANSCRIPTIONAL REGULATORY PROTEIN"/>
    <property type="match status" value="1"/>
</dbReference>
<gene>
    <name evidence="4" type="ORF">Spa2297_33655</name>
</gene>
<dbReference type="KEGG" id="spav:Spa2297_33655"/>
<accession>A0A191VAI2</accession>
<dbReference type="SUPFAM" id="SSF46689">
    <property type="entry name" value="Homeodomain-like"/>
    <property type="match status" value="1"/>
</dbReference>
<dbReference type="GO" id="GO:0003677">
    <property type="term" value="F:DNA binding"/>
    <property type="evidence" value="ECO:0007669"/>
    <property type="project" value="UniProtKB-UniRule"/>
</dbReference>
<keyword evidence="4" id="KW-0614">Plasmid</keyword>
<dbReference type="InterPro" id="IPR009057">
    <property type="entry name" value="Homeodomain-like_sf"/>
</dbReference>
<reference evidence="4 5" key="1">
    <citation type="submission" date="2016-05" db="EMBL/GenBank/DDBJ databases">
        <title>Non-Contiguous Finished Genome Sequence of Streptomyces parvulus 2297 Integrated Site-Specifically with Actinophage R4.</title>
        <authorList>
            <person name="Nishizawa T."/>
            <person name="Miura T."/>
            <person name="Harada C."/>
            <person name="Guo Y."/>
            <person name="Narisawa K."/>
            <person name="Ohta H."/>
            <person name="Takahashi H."/>
            <person name="Shirai M."/>
        </authorList>
    </citation>
    <scope>NUCLEOTIDE SEQUENCE [LARGE SCALE GENOMIC DNA]</scope>
    <source>
        <strain evidence="4 5">2297</strain>
        <plasmid evidence="5">pspa1</plasmid>
    </source>
</reference>
<evidence type="ECO:0000256" key="2">
    <source>
        <dbReference type="ARBA" id="ARBA00023125"/>
    </source>
</evidence>
<dbReference type="EMBL" id="CP015867">
    <property type="protein sequence ID" value="ANJ12034.1"/>
    <property type="molecule type" value="Genomic_DNA"/>
</dbReference>
<dbReference type="Proteomes" id="UP000078468">
    <property type="component" value="Plasmid pspa1"/>
</dbReference>
<dbReference type="Gene3D" id="1.10.357.10">
    <property type="entry name" value="Tetracycline Repressor, domain 2"/>
    <property type="match status" value="1"/>
</dbReference>
<protein>
    <submittedName>
        <fullName evidence="4">Uncharacterized protein</fullName>
    </submittedName>
</protein>
<dbReference type="PANTHER" id="PTHR47506:SF7">
    <property type="entry name" value="TRANSCRIPTIONAL REGULATORY PROTEIN"/>
    <property type="match status" value="1"/>
</dbReference>
<dbReference type="InterPro" id="IPR001647">
    <property type="entry name" value="HTH_TetR"/>
</dbReference>
<organism evidence="4 5">
    <name type="scientific">Streptomyces parvulus</name>
    <dbReference type="NCBI Taxonomy" id="146923"/>
    <lineage>
        <taxon>Bacteria</taxon>
        <taxon>Bacillati</taxon>
        <taxon>Actinomycetota</taxon>
        <taxon>Actinomycetes</taxon>
        <taxon>Kitasatosporales</taxon>
        <taxon>Streptomycetaceae</taxon>
        <taxon>Streptomyces</taxon>
    </lineage>
</organism>
<proteinExistence type="predicted"/>
<dbReference type="AlphaFoldDB" id="A0A191VAI2"/>
<evidence type="ECO:0000256" key="1">
    <source>
        <dbReference type="ARBA" id="ARBA00023015"/>
    </source>
</evidence>
<evidence type="ECO:0000313" key="5">
    <source>
        <dbReference type="Proteomes" id="UP000078468"/>
    </source>
</evidence>
<sequence length="197" mass="21258">MGHSQAEKAATRERVLRIASRRIRVDGVDRPGVAELMNEAGLTHGGFYKHFSSRDDLITQAADFALAEGTAKMERSAHRNEQDARAGLIDAYLAKQHRDGPATGCALVTLGAAAARGEQHVKQAYENQVRTYLDLIAGLDGDRDNAGSEAMLTLSAMVGAVLISRAVADKAFSDELLETVAEQLVHRTDQDDVRADS</sequence>
<keyword evidence="3" id="KW-0804">Transcription</keyword>
<evidence type="ECO:0000313" key="4">
    <source>
        <dbReference type="EMBL" id="ANJ12034.1"/>
    </source>
</evidence>
<name>A0A191VAI2_9ACTN</name>
<keyword evidence="2" id="KW-0238">DNA-binding</keyword>
<dbReference type="SUPFAM" id="SSF48498">
    <property type="entry name" value="Tetracyclin repressor-like, C-terminal domain"/>
    <property type="match status" value="1"/>
</dbReference>